<keyword evidence="2" id="KW-1185">Reference proteome</keyword>
<dbReference type="RefSeq" id="WP_182153033.1">
    <property type="nucleotide sequence ID" value="NZ_JACEZU010000003.1"/>
</dbReference>
<name>A0A7W2F8X7_9BURK</name>
<dbReference type="Proteomes" id="UP000573499">
    <property type="component" value="Unassembled WGS sequence"/>
</dbReference>
<evidence type="ECO:0000313" key="2">
    <source>
        <dbReference type="Proteomes" id="UP000573499"/>
    </source>
</evidence>
<dbReference type="AlphaFoldDB" id="A0A7W2F8X7"/>
<gene>
    <name evidence="1" type="ORF">H3H39_09210</name>
</gene>
<accession>A0A7W2F8X7</accession>
<dbReference type="EMBL" id="JACEZU010000003">
    <property type="protein sequence ID" value="MBA5687219.1"/>
    <property type="molecule type" value="Genomic_DNA"/>
</dbReference>
<comment type="caution">
    <text evidence="1">The sequence shown here is derived from an EMBL/GenBank/DDBJ whole genome shotgun (WGS) entry which is preliminary data.</text>
</comment>
<proteinExistence type="predicted"/>
<reference evidence="1 2" key="1">
    <citation type="submission" date="2020-07" db="EMBL/GenBank/DDBJ databases">
        <title>Novel species isolated from subtropical streams in China.</title>
        <authorList>
            <person name="Lu H."/>
        </authorList>
    </citation>
    <scope>NUCLEOTIDE SEQUENCE [LARGE SCALE GENOMIC DNA]</scope>
    <source>
        <strain evidence="1 2">LX47W</strain>
    </source>
</reference>
<evidence type="ECO:0000313" key="1">
    <source>
        <dbReference type="EMBL" id="MBA5687219.1"/>
    </source>
</evidence>
<protein>
    <submittedName>
        <fullName evidence="1">Uncharacterized protein</fullName>
    </submittedName>
</protein>
<sequence>MDGIHIGTCAPHLPPEPQQAFIGSGIIFDLCDDEQRCSLALLQGIVIADMVCRNLLDGSSLISDRVMAPRQFAHLLANAGRVLVWREAALLPALASLINQIKRRTYSEPSISPRPCTQRTQTSAGRRSMVEFALPIPATSRATIDTMPRTRHWPGDEALAHAPDMLSRQEVPQDLIRVGR</sequence>
<organism evidence="1 2">
    <name type="scientific">Rugamonas apoptosis</name>
    <dbReference type="NCBI Taxonomy" id="2758570"/>
    <lineage>
        <taxon>Bacteria</taxon>
        <taxon>Pseudomonadati</taxon>
        <taxon>Pseudomonadota</taxon>
        <taxon>Betaproteobacteria</taxon>
        <taxon>Burkholderiales</taxon>
        <taxon>Oxalobacteraceae</taxon>
        <taxon>Telluria group</taxon>
        <taxon>Rugamonas</taxon>
    </lineage>
</organism>